<accession>A0ABD3P9F4</accession>
<gene>
    <name evidence="1" type="ORF">ACHAW5_006535</name>
</gene>
<organism evidence="1 2">
    <name type="scientific">Stephanodiscus triporus</name>
    <dbReference type="NCBI Taxonomy" id="2934178"/>
    <lineage>
        <taxon>Eukaryota</taxon>
        <taxon>Sar</taxon>
        <taxon>Stramenopiles</taxon>
        <taxon>Ochrophyta</taxon>
        <taxon>Bacillariophyta</taxon>
        <taxon>Coscinodiscophyceae</taxon>
        <taxon>Thalassiosirophycidae</taxon>
        <taxon>Stephanodiscales</taxon>
        <taxon>Stephanodiscaceae</taxon>
        <taxon>Stephanodiscus</taxon>
    </lineage>
</organism>
<name>A0ABD3P9F4_9STRA</name>
<evidence type="ECO:0000313" key="2">
    <source>
        <dbReference type="Proteomes" id="UP001530315"/>
    </source>
</evidence>
<sequence>MVATLSMSYHTWDTNTRSAEWTATPTHFWEIENKDVIVIPSLSLNEHELTFIPAVGHYEERMLYVLLALGKTDTRVIYVTSSPLDQGILEYYVALLPPEVQQDARGRVIFMSVCDVE</sequence>
<proteinExistence type="predicted"/>
<comment type="caution">
    <text evidence="1">The sequence shown here is derived from an EMBL/GenBank/DDBJ whole genome shotgun (WGS) entry which is preliminary data.</text>
</comment>
<protein>
    <submittedName>
        <fullName evidence="1">Uncharacterized protein</fullName>
    </submittedName>
</protein>
<dbReference type="AlphaFoldDB" id="A0ABD3P9F4"/>
<dbReference type="EMBL" id="JALLAZ020000929">
    <property type="protein sequence ID" value="KAL3784429.1"/>
    <property type="molecule type" value="Genomic_DNA"/>
</dbReference>
<dbReference type="Proteomes" id="UP001530315">
    <property type="component" value="Unassembled WGS sequence"/>
</dbReference>
<evidence type="ECO:0000313" key="1">
    <source>
        <dbReference type="EMBL" id="KAL3784429.1"/>
    </source>
</evidence>
<reference evidence="1 2" key="1">
    <citation type="submission" date="2024-10" db="EMBL/GenBank/DDBJ databases">
        <title>Updated reference genomes for cyclostephanoid diatoms.</title>
        <authorList>
            <person name="Roberts W.R."/>
            <person name="Alverson A.J."/>
        </authorList>
    </citation>
    <scope>NUCLEOTIDE SEQUENCE [LARGE SCALE GENOMIC DNA]</scope>
    <source>
        <strain evidence="1 2">AJA276-08</strain>
    </source>
</reference>
<keyword evidence="2" id="KW-1185">Reference proteome</keyword>